<evidence type="ECO:0000256" key="1">
    <source>
        <dbReference type="ARBA" id="ARBA00004651"/>
    </source>
</evidence>
<dbReference type="RefSeq" id="WP_284133776.1">
    <property type="nucleotide sequence ID" value="NZ_JASKYM010000012.1"/>
</dbReference>
<dbReference type="PANTHER" id="PTHR30287:SF1">
    <property type="entry name" value="INNER MEMBRANE PROTEIN"/>
    <property type="match status" value="1"/>
</dbReference>
<comment type="caution">
    <text evidence="10">The sequence shown here is derived from an EMBL/GenBank/DDBJ whole genome shotgun (WGS) entry which is preliminary data.</text>
</comment>
<evidence type="ECO:0000259" key="9">
    <source>
        <dbReference type="Pfam" id="PF12704"/>
    </source>
</evidence>
<keyword evidence="5 7" id="KW-0472">Membrane</keyword>
<feature type="transmembrane region" description="Helical" evidence="7">
    <location>
        <begin position="20"/>
        <end position="37"/>
    </location>
</feature>
<keyword evidence="11" id="KW-1185">Reference proteome</keyword>
<evidence type="ECO:0000313" key="11">
    <source>
        <dbReference type="Proteomes" id="UP001301012"/>
    </source>
</evidence>
<feature type="transmembrane region" description="Helical" evidence="7">
    <location>
        <begin position="1047"/>
        <end position="1067"/>
    </location>
</feature>
<dbReference type="Proteomes" id="UP001301012">
    <property type="component" value="Unassembled WGS sequence"/>
</dbReference>
<feature type="transmembrane region" description="Helical" evidence="7">
    <location>
        <begin position="720"/>
        <end position="740"/>
    </location>
</feature>
<feature type="transmembrane region" description="Helical" evidence="7">
    <location>
        <begin position="599"/>
        <end position="625"/>
    </location>
</feature>
<dbReference type="Pfam" id="PF02687">
    <property type="entry name" value="FtsX"/>
    <property type="match status" value="2"/>
</dbReference>
<dbReference type="Pfam" id="PF12704">
    <property type="entry name" value="MacB_PCD"/>
    <property type="match status" value="1"/>
</dbReference>
<reference evidence="10 11" key="1">
    <citation type="submission" date="2023-05" db="EMBL/GenBank/DDBJ databases">
        <title>Rombocin, a short stable natural nisin variant, displays selective antimicrobial activity against Listeria monocytogenes and employs dual mode of action to kill target bacterial strains.</title>
        <authorList>
            <person name="Wambui J."/>
            <person name="Stephan R."/>
            <person name="Kuipers O.P."/>
        </authorList>
    </citation>
    <scope>NUCLEOTIDE SEQUENCE [LARGE SCALE GENOMIC DNA]</scope>
    <source>
        <strain evidence="10 11">RC002</strain>
    </source>
</reference>
<gene>
    <name evidence="10" type="ORF">QOZ84_15050</name>
</gene>
<feature type="coiled-coil region" evidence="6">
    <location>
        <begin position="258"/>
        <end position="317"/>
    </location>
</feature>
<feature type="domain" description="ABC3 transporter permease C-terminal" evidence="8">
    <location>
        <begin position="554"/>
        <end position="666"/>
    </location>
</feature>
<dbReference type="EMBL" id="JASKYM010000012">
    <property type="protein sequence ID" value="MDK2564851.1"/>
    <property type="molecule type" value="Genomic_DNA"/>
</dbReference>
<dbReference type="InterPro" id="IPR025857">
    <property type="entry name" value="MacB_PCD"/>
</dbReference>
<evidence type="ECO:0000256" key="4">
    <source>
        <dbReference type="ARBA" id="ARBA00022989"/>
    </source>
</evidence>
<feature type="coiled-coil region" evidence="6">
    <location>
        <begin position="361"/>
        <end position="518"/>
    </location>
</feature>
<evidence type="ECO:0000259" key="8">
    <source>
        <dbReference type="Pfam" id="PF02687"/>
    </source>
</evidence>
<keyword evidence="3 7" id="KW-0812">Transmembrane</keyword>
<keyword evidence="4 7" id="KW-1133">Transmembrane helix</keyword>
<name>A0ABT7ED47_9FIRM</name>
<feature type="transmembrane region" description="Helical" evidence="7">
    <location>
        <begin position="1006"/>
        <end position="1027"/>
    </location>
</feature>
<evidence type="ECO:0000313" key="10">
    <source>
        <dbReference type="EMBL" id="MDK2564851.1"/>
    </source>
</evidence>
<feature type="transmembrane region" description="Helical" evidence="7">
    <location>
        <begin position="950"/>
        <end position="972"/>
    </location>
</feature>
<feature type="domain" description="MacB-like periplasmic core" evidence="9">
    <location>
        <begin position="27"/>
        <end position="226"/>
    </location>
</feature>
<protein>
    <submittedName>
        <fullName evidence="10">FtsX-like permease family protein</fullName>
    </submittedName>
</protein>
<feature type="transmembrane region" description="Helical" evidence="7">
    <location>
        <begin position="554"/>
        <end position="571"/>
    </location>
</feature>
<accession>A0ABT7ED47</accession>
<feature type="domain" description="ABC3 transporter permease C-terminal" evidence="8">
    <location>
        <begin position="957"/>
        <end position="1073"/>
    </location>
</feature>
<organism evidence="10 11">
    <name type="scientific">Romboutsia sedimentorum</name>
    <dbReference type="NCBI Taxonomy" id="1368474"/>
    <lineage>
        <taxon>Bacteria</taxon>
        <taxon>Bacillati</taxon>
        <taxon>Bacillota</taxon>
        <taxon>Clostridia</taxon>
        <taxon>Peptostreptococcales</taxon>
        <taxon>Peptostreptococcaceae</taxon>
        <taxon>Romboutsia</taxon>
    </lineage>
</organism>
<proteinExistence type="predicted"/>
<evidence type="ECO:0000256" key="6">
    <source>
        <dbReference type="SAM" id="Coils"/>
    </source>
</evidence>
<keyword evidence="6" id="KW-0175">Coiled coil</keyword>
<dbReference type="PANTHER" id="PTHR30287">
    <property type="entry name" value="MEMBRANE COMPONENT OF PREDICTED ABC SUPERFAMILY METABOLITE UPTAKE TRANSPORTER"/>
    <property type="match status" value="1"/>
</dbReference>
<dbReference type="InterPro" id="IPR038766">
    <property type="entry name" value="Membrane_comp_ABC_pdt"/>
</dbReference>
<evidence type="ECO:0000256" key="3">
    <source>
        <dbReference type="ARBA" id="ARBA00022692"/>
    </source>
</evidence>
<keyword evidence="2" id="KW-1003">Cell membrane</keyword>
<evidence type="ECO:0000256" key="2">
    <source>
        <dbReference type="ARBA" id="ARBA00022475"/>
    </source>
</evidence>
<evidence type="ECO:0000256" key="5">
    <source>
        <dbReference type="ARBA" id="ARBA00023136"/>
    </source>
</evidence>
<sequence>MKSILNKDIIRDIKKSKGRFLSIMCIIALGVAFYSGIKISPMVMKDTSDSYYDEYNLMDIRLLSTLGLTDKDVDEVKKIENIEGVFPTHSMDVITKYKSQEQVSKIHALPLDDIKENNENYINKVKVVQGRLPQKSGECVIEKSKVDKLDIPLGSKINLSSGNDEKLSDTLKNAQYTVVGKIETPYYLSYEKGSSSIGDGTISSVIMIPQDDFKMDSYSEMFLTLDNTKKENSYTKKYFNKVDKVTKEIEKISDSRIKDRYDEVIKKANEELNKGKNQYEDKKNKVNNELNKAQNNINKFTNEIKNGELKLRDNENKVKDEIEKGKIKIANGEKQVQEGYKQYQSGKDDFEENKKISTTAISDAKTKLDSLTNQINDLNKKIIYIEDKLKEENLSAEEKEQLNKELNQNKILIDSMNLAYEQGNSQLSSKISELQKIELKLNNTKNTLDKNKEKLATQKSNLNSMEIKSKNEFKKAKNNIKTQKQKIEKAKIELKDAKTKAKDELSKAEKKIKDSEDKISKIEKPKWYILDRNSHYSYVQYEGNANSIDALSKIFPVFFFSVAALVCLTTMTRMVDEQRINIGTLKALGYTTSKIAKKYITYALSASLLGSIIGLAIGFTVFPIVVFKSYGIMYTLPKIQLLFDIPLALGVTFTAISITTIAAYSACYKELKETPSVLMRPKAPKNGKRILLERMPFIWNKVGFIGKVTIRNIFRYKKRFLMTVLGISGCTALILSGLGIQDSIQMIVDGQYKSIFKYNMTVTIDNNASPSELGKIEKYVDDEKLIDNYLLMNNENGKIVKNNKEEELTIAVPKDSDKMKKVIGLRDRKTQNNIDLTKTGIVLSEKVSRDLDVKIGDNIEVVNSKDKKAKVKVEAITENYVGHYAYMSKECYKELFKRDSRYNRIIGTLKDESVKAEDNISKNLTNIEKVSGVGFSTGVKENFEKTIKSLNYVVLIMTLSAGALAFVVLYNLTNVNISERIREIATIKVLGFYDNEVSAYIYRENIILTVVGTIVGLGIGKLLHQFIMVTVEIDNMMFGRIIDASSYIIAAVLTIILGLIVNFAMYYKLKNIQMVESLKSVD</sequence>
<feature type="transmembrane region" description="Helical" evidence="7">
    <location>
        <begin position="645"/>
        <end position="666"/>
    </location>
</feature>
<evidence type="ECO:0000256" key="7">
    <source>
        <dbReference type="SAM" id="Phobius"/>
    </source>
</evidence>
<comment type="subcellular location">
    <subcellularLocation>
        <location evidence="1">Cell membrane</location>
        <topology evidence="1">Multi-pass membrane protein</topology>
    </subcellularLocation>
</comment>
<dbReference type="Gene3D" id="1.20.120.330">
    <property type="entry name" value="Nucleotidyltransferases domain 2"/>
    <property type="match status" value="1"/>
</dbReference>
<dbReference type="InterPro" id="IPR003838">
    <property type="entry name" value="ABC3_permease_C"/>
</dbReference>